<dbReference type="EMBL" id="BARS01016564">
    <property type="protein sequence ID" value="GAF88308.1"/>
    <property type="molecule type" value="Genomic_DNA"/>
</dbReference>
<comment type="caution">
    <text evidence="1">The sequence shown here is derived from an EMBL/GenBank/DDBJ whole genome shotgun (WGS) entry which is preliminary data.</text>
</comment>
<organism evidence="1">
    <name type="scientific">marine sediment metagenome</name>
    <dbReference type="NCBI Taxonomy" id="412755"/>
    <lineage>
        <taxon>unclassified sequences</taxon>
        <taxon>metagenomes</taxon>
        <taxon>ecological metagenomes</taxon>
    </lineage>
</organism>
<dbReference type="AlphaFoldDB" id="X0T481"/>
<sequence>MAVATATGADQPAVCAADEPAEESRLSRALFREGLKKRGLTELLELHLRDFPPASETERLLAMREVKLAEFADPDQSQKQRQNAIAKANQLLEQVIEKNRDDPRRFTWRFTLAHSILYDQAEPFFTSILYQSGSAVDRARLLPLSTRAVAAAAILLDDLSREYERIDRLPIREFERLEGRGYIEELDRLAPKAEYLLLWALLYDSLPRDNEDPTRTRQLSEVLERAAAHPALLKTPHETSRVQVQALLLTGMANRLLT</sequence>
<evidence type="ECO:0000313" key="1">
    <source>
        <dbReference type="EMBL" id="GAF88308.1"/>
    </source>
</evidence>
<name>X0T481_9ZZZZ</name>
<feature type="non-terminal residue" evidence="1">
    <location>
        <position position="258"/>
    </location>
</feature>
<proteinExistence type="predicted"/>
<reference evidence="1" key="1">
    <citation type="journal article" date="2014" name="Front. Microbiol.">
        <title>High frequency of phylogenetically diverse reductive dehalogenase-homologous genes in deep subseafloor sedimentary metagenomes.</title>
        <authorList>
            <person name="Kawai M."/>
            <person name="Futagami T."/>
            <person name="Toyoda A."/>
            <person name="Takaki Y."/>
            <person name="Nishi S."/>
            <person name="Hori S."/>
            <person name="Arai W."/>
            <person name="Tsubouchi T."/>
            <person name="Morono Y."/>
            <person name="Uchiyama I."/>
            <person name="Ito T."/>
            <person name="Fujiyama A."/>
            <person name="Inagaki F."/>
            <person name="Takami H."/>
        </authorList>
    </citation>
    <scope>NUCLEOTIDE SEQUENCE</scope>
    <source>
        <strain evidence="1">Expedition CK06-06</strain>
    </source>
</reference>
<accession>X0T481</accession>
<protein>
    <submittedName>
        <fullName evidence="1">Uncharacterized protein</fullName>
    </submittedName>
</protein>
<gene>
    <name evidence="1" type="ORF">S01H1_27230</name>
</gene>